<evidence type="ECO:0000256" key="2">
    <source>
        <dbReference type="ARBA" id="ARBA00022598"/>
    </source>
</evidence>
<dbReference type="InterPro" id="IPR025110">
    <property type="entry name" value="AMP-bd_C"/>
</dbReference>
<organism evidence="5 6">
    <name type="scientific">Pigmentiphaga kullae</name>
    <dbReference type="NCBI Taxonomy" id="151784"/>
    <lineage>
        <taxon>Bacteria</taxon>
        <taxon>Pseudomonadati</taxon>
        <taxon>Pseudomonadota</taxon>
        <taxon>Betaproteobacteria</taxon>
        <taxon>Burkholderiales</taxon>
        <taxon>Alcaligenaceae</taxon>
        <taxon>Pigmentiphaga</taxon>
    </lineage>
</organism>
<dbReference type="EMBL" id="SGXC01000001">
    <property type="protein sequence ID" value="RZS85512.1"/>
    <property type="molecule type" value="Genomic_DNA"/>
</dbReference>
<accession>A0A4Q7NKP8</accession>
<dbReference type="Gene3D" id="3.40.50.12780">
    <property type="entry name" value="N-terminal domain of ligase-like"/>
    <property type="match status" value="1"/>
</dbReference>
<feature type="domain" description="AMP-binding enzyme C-terminal" evidence="4">
    <location>
        <begin position="424"/>
        <end position="498"/>
    </location>
</feature>
<proteinExistence type="inferred from homology"/>
<dbReference type="InterPro" id="IPR045851">
    <property type="entry name" value="AMP-bd_C_sf"/>
</dbReference>
<comment type="caution">
    <text evidence="5">The sequence shown here is derived from an EMBL/GenBank/DDBJ whole genome shotgun (WGS) entry which is preliminary data.</text>
</comment>
<dbReference type="Pfam" id="PF00501">
    <property type="entry name" value="AMP-binding"/>
    <property type="match status" value="1"/>
</dbReference>
<dbReference type="InterPro" id="IPR000873">
    <property type="entry name" value="AMP-dep_synth/lig_dom"/>
</dbReference>
<evidence type="ECO:0000259" key="3">
    <source>
        <dbReference type="Pfam" id="PF00501"/>
    </source>
</evidence>
<dbReference type="AlphaFoldDB" id="A0A4Q7NKP8"/>
<dbReference type="InterPro" id="IPR050237">
    <property type="entry name" value="ATP-dep_AMP-bd_enzyme"/>
</dbReference>
<dbReference type="Pfam" id="PF13193">
    <property type="entry name" value="AMP-binding_C"/>
    <property type="match status" value="1"/>
</dbReference>
<dbReference type="PANTHER" id="PTHR43767:SF7">
    <property type="entry name" value="MEDIUM_LONG-CHAIN-FATTY-ACID--COA LIGASE FADD8"/>
    <property type="match status" value="1"/>
</dbReference>
<comment type="similarity">
    <text evidence="1">Belongs to the ATP-dependent AMP-binding enzyme family.</text>
</comment>
<dbReference type="FunFam" id="3.30.300.30:FF:000008">
    <property type="entry name" value="2,3-dihydroxybenzoate-AMP ligase"/>
    <property type="match status" value="1"/>
</dbReference>
<dbReference type="Gene3D" id="3.30.300.30">
    <property type="match status" value="1"/>
</dbReference>
<dbReference type="RefSeq" id="WP_130356719.1">
    <property type="nucleotide sequence ID" value="NZ_SGXC01000001.1"/>
</dbReference>
<evidence type="ECO:0000256" key="1">
    <source>
        <dbReference type="ARBA" id="ARBA00006432"/>
    </source>
</evidence>
<protein>
    <submittedName>
        <fullName evidence="5">Acyl-CoA synthetase (AMP-forming)/AMP-acid ligase II</fullName>
    </submittedName>
</protein>
<keyword evidence="6" id="KW-1185">Reference proteome</keyword>
<evidence type="ECO:0000259" key="4">
    <source>
        <dbReference type="Pfam" id="PF13193"/>
    </source>
</evidence>
<dbReference type="GO" id="GO:0016877">
    <property type="term" value="F:ligase activity, forming carbon-sulfur bonds"/>
    <property type="evidence" value="ECO:0007669"/>
    <property type="project" value="UniProtKB-ARBA"/>
</dbReference>
<name>A0A4Q7NKP8_9BURK</name>
<keyword evidence="2 5" id="KW-0436">Ligase</keyword>
<evidence type="ECO:0000313" key="5">
    <source>
        <dbReference type="EMBL" id="RZS85512.1"/>
    </source>
</evidence>
<dbReference type="SUPFAM" id="SSF56801">
    <property type="entry name" value="Acetyl-CoA synthetase-like"/>
    <property type="match status" value="1"/>
</dbReference>
<dbReference type="OrthoDB" id="9766486at2"/>
<sequence>MLTLPHLLKNTVQAYGRRKAIIDPSGDLSWNDYLARVARTAGMLRELGLNPGDRFATLCRNSVDHAQLLLAGFWSGIVPAPLNFRLAPAEIAAMLEDAQCKAVMLDDDFMPLFEQPPLASWRSRAIRVRLQDGPADLATMADLTQASPRACAHDCGENDEALLLYTGGTTGRGKGVRLTHRNIVANALQLARVMSPCADDVYLHVSPMFHSTDLKATVVTMFGGGHTYLSEFSPQGVLEAIAQRGVTIASLVPTMIIGILKETGMDRHDLSRLRLISYGTAPMDEQSLRKAMGRFAHVGFHQCYGLTETSPYLAILDEAAHRFALRERPELLKSAGRLLPATAIRFLDDGGNEAAPGQPGEIAVSGPQVAAGYHNRPQENAATFRDGWLYTGDIGRLDEDGYLHILDRKKDMVITGGENVYTREVESVLVLHPDVADAAVVGIPDARYGEALLAVVVPAASRPAPAEIIEFCRRHLGGYKIPRRFMFVDMLPRSSLGKVRKDELRRAYLETRETC</sequence>
<dbReference type="PANTHER" id="PTHR43767">
    <property type="entry name" value="LONG-CHAIN-FATTY-ACID--COA LIGASE"/>
    <property type="match status" value="1"/>
</dbReference>
<feature type="domain" description="AMP-dependent synthetase/ligase" evidence="3">
    <location>
        <begin position="10"/>
        <end position="374"/>
    </location>
</feature>
<gene>
    <name evidence="5" type="ORF">EV675_1541</name>
</gene>
<evidence type="ECO:0000313" key="6">
    <source>
        <dbReference type="Proteomes" id="UP000292445"/>
    </source>
</evidence>
<reference evidence="5 6" key="1">
    <citation type="submission" date="2019-02" db="EMBL/GenBank/DDBJ databases">
        <title>Genomic Encyclopedia of Type Strains, Phase IV (KMG-IV): sequencing the most valuable type-strain genomes for metagenomic binning, comparative biology and taxonomic classification.</title>
        <authorList>
            <person name="Goeker M."/>
        </authorList>
    </citation>
    <scope>NUCLEOTIDE SEQUENCE [LARGE SCALE GENOMIC DNA]</scope>
    <source>
        <strain evidence="5 6">K24</strain>
    </source>
</reference>
<dbReference type="InterPro" id="IPR042099">
    <property type="entry name" value="ANL_N_sf"/>
</dbReference>
<dbReference type="Proteomes" id="UP000292445">
    <property type="component" value="Unassembled WGS sequence"/>
</dbReference>